<dbReference type="SUPFAM" id="SSF46689">
    <property type="entry name" value="Homeodomain-like"/>
    <property type="match status" value="1"/>
</dbReference>
<dbReference type="Gene3D" id="1.10.10.60">
    <property type="entry name" value="Homeodomain-like"/>
    <property type="match status" value="2"/>
</dbReference>
<dbReference type="RefSeq" id="WP_058918743.1">
    <property type="nucleotide sequence ID" value="NZ_JBHSQC010000002.1"/>
</dbReference>
<organism evidence="11 12">
    <name type="scientific">Carnobacterium antarcticum</name>
    <dbReference type="NCBI Taxonomy" id="2126436"/>
    <lineage>
        <taxon>Bacteria</taxon>
        <taxon>Bacillati</taxon>
        <taxon>Bacillota</taxon>
        <taxon>Bacilli</taxon>
        <taxon>Lactobacillales</taxon>
        <taxon>Carnobacteriaceae</taxon>
        <taxon>Carnobacterium</taxon>
    </lineage>
</organism>
<dbReference type="PROSITE" id="PS01124">
    <property type="entry name" value="HTH_ARAC_FAMILY_2"/>
    <property type="match status" value="1"/>
</dbReference>
<keyword evidence="4" id="KW-0902">Two-component regulatory system</keyword>
<comment type="subcellular location">
    <subcellularLocation>
        <location evidence="1">Cytoplasm</location>
    </subcellularLocation>
</comment>
<evidence type="ECO:0000256" key="5">
    <source>
        <dbReference type="ARBA" id="ARBA00023015"/>
    </source>
</evidence>
<dbReference type="SUPFAM" id="SSF52172">
    <property type="entry name" value="CheY-like"/>
    <property type="match status" value="1"/>
</dbReference>
<dbReference type="PANTHER" id="PTHR42713:SF3">
    <property type="entry name" value="TRANSCRIPTIONAL REGULATORY PROTEIN HPTR"/>
    <property type="match status" value="1"/>
</dbReference>
<evidence type="ECO:0000256" key="7">
    <source>
        <dbReference type="ARBA" id="ARBA00023163"/>
    </source>
</evidence>
<gene>
    <name evidence="11" type="ORF">ACFSBK_11625</name>
</gene>
<evidence type="ECO:0000259" key="10">
    <source>
        <dbReference type="PROSITE" id="PS50110"/>
    </source>
</evidence>
<keyword evidence="12" id="KW-1185">Reference proteome</keyword>
<dbReference type="InterPro" id="IPR009057">
    <property type="entry name" value="Homeodomain-like_sf"/>
</dbReference>
<dbReference type="PROSITE" id="PS50110">
    <property type="entry name" value="RESPONSE_REGULATORY"/>
    <property type="match status" value="1"/>
</dbReference>
<evidence type="ECO:0000256" key="8">
    <source>
        <dbReference type="PROSITE-ProRule" id="PRU00169"/>
    </source>
</evidence>
<dbReference type="InterPro" id="IPR018062">
    <property type="entry name" value="HTH_AraC-typ_CS"/>
</dbReference>
<dbReference type="Gene3D" id="3.40.50.2300">
    <property type="match status" value="1"/>
</dbReference>
<evidence type="ECO:0000313" key="12">
    <source>
        <dbReference type="Proteomes" id="UP001597285"/>
    </source>
</evidence>
<dbReference type="InterPro" id="IPR001789">
    <property type="entry name" value="Sig_transdc_resp-reg_receiver"/>
</dbReference>
<dbReference type="InterPro" id="IPR051552">
    <property type="entry name" value="HptR"/>
</dbReference>
<dbReference type="PRINTS" id="PR00032">
    <property type="entry name" value="HTHARAC"/>
</dbReference>
<dbReference type="InterPro" id="IPR011006">
    <property type="entry name" value="CheY-like_superfamily"/>
</dbReference>
<dbReference type="InterPro" id="IPR018060">
    <property type="entry name" value="HTH_AraC"/>
</dbReference>
<evidence type="ECO:0000256" key="6">
    <source>
        <dbReference type="ARBA" id="ARBA00023125"/>
    </source>
</evidence>
<keyword evidence="6" id="KW-0238">DNA-binding</keyword>
<feature type="domain" description="HTH araC/xylS-type" evidence="9">
    <location>
        <begin position="389"/>
        <end position="487"/>
    </location>
</feature>
<comment type="caution">
    <text evidence="11">The sequence shown here is derived from an EMBL/GenBank/DDBJ whole genome shotgun (WGS) entry which is preliminary data.</text>
</comment>
<protein>
    <submittedName>
        <fullName evidence="11">Response regulator</fullName>
    </submittedName>
</protein>
<keyword evidence="3 8" id="KW-0597">Phosphoprotein</keyword>
<accession>A0ABW4NQN3</accession>
<evidence type="ECO:0000256" key="3">
    <source>
        <dbReference type="ARBA" id="ARBA00022553"/>
    </source>
</evidence>
<dbReference type="Pfam" id="PF00072">
    <property type="entry name" value="Response_reg"/>
    <property type="match status" value="1"/>
</dbReference>
<proteinExistence type="predicted"/>
<dbReference type="InterPro" id="IPR020449">
    <property type="entry name" value="Tscrpt_reg_AraC-type_HTH"/>
</dbReference>
<dbReference type="Proteomes" id="UP001597285">
    <property type="component" value="Unassembled WGS sequence"/>
</dbReference>
<evidence type="ECO:0000256" key="2">
    <source>
        <dbReference type="ARBA" id="ARBA00022490"/>
    </source>
</evidence>
<evidence type="ECO:0000256" key="4">
    <source>
        <dbReference type="ARBA" id="ARBA00023012"/>
    </source>
</evidence>
<feature type="domain" description="Response regulatory" evidence="10">
    <location>
        <begin position="3"/>
        <end position="120"/>
    </location>
</feature>
<dbReference type="PROSITE" id="PS00041">
    <property type="entry name" value="HTH_ARAC_FAMILY_1"/>
    <property type="match status" value="1"/>
</dbReference>
<dbReference type="EMBL" id="JBHUFF010000022">
    <property type="protein sequence ID" value="MFD1800498.1"/>
    <property type="molecule type" value="Genomic_DNA"/>
</dbReference>
<evidence type="ECO:0000256" key="1">
    <source>
        <dbReference type="ARBA" id="ARBA00004496"/>
    </source>
</evidence>
<dbReference type="SMART" id="SM00448">
    <property type="entry name" value="REC"/>
    <property type="match status" value="1"/>
</dbReference>
<feature type="modified residue" description="4-aspartylphosphate" evidence="8">
    <location>
        <position position="55"/>
    </location>
</feature>
<sequence>MYKVLLVDDEYMILAGLKKLIDWESLGMEIVETARNGKKALDYIMEHPIDIILTDVTMPVLSGIDFIQEAQKTAQPFKFIILSGYQEFEYVKNGMRLGASNYLLKPIDKEELYHSLENILKEFEQEKLYNQADQVIFEGLLGRWIRNELREDQFDQLVENYLFKVPEDPSFTVVIVRSRQKGNWETSFKETCRELNISLYFSLNETEKVIILAGQDSKMMELELNQLSETLKNNCLFFIGTCIKQPGKVYKSYKYALKAKDHADFYGKQLVFNKYKENNMTDLTLSGLVTDLNEGIFSKNIQRISKEVSLFVNQLIDGQMNAENIKRLMYLVLVNIYLQFDAIESDKFLKKTKAIFDSETFNELAMVMETDLLPLDELKKQLLYSDLTKQTIEIVQTEYMEDLNLKGIAKILHVNVMYLGQVFKKETGKSFSKYLNHYRINLAKELLLRSKEPVNDIASRIGYQNQGYFYKNFKNLVGQSPREFRDQIQ</sequence>
<dbReference type="CDD" id="cd17536">
    <property type="entry name" value="REC_YesN-like"/>
    <property type="match status" value="1"/>
</dbReference>
<keyword evidence="7" id="KW-0804">Transcription</keyword>
<dbReference type="SMART" id="SM00342">
    <property type="entry name" value="HTH_ARAC"/>
    <property type="match status" value="1"/>
</dbReference>
<dbReference type="Pfam" id="PF12833">
    <property type="entry name" value="HTH_18"/>
    <property type="match status" value="1"/>
</dbReference>
<reference evidence="12" key="1">
    <citation type="journal article" date="2019" name="Int. J. Syst. Evol. Microbiol.">
        <title>The Global Catalogue of Microorganisms (GCM) 10K type strain sequencing project: providing services to taxonomists for standard genome sequencing and annotation.</title>
        <authorList>
            <consortium name="The Broad Institute Genomics Platform"/>
            <consortium name="The Broad Institute Genome Sequencing Center for Infectious Disease"/>
            <person name="Wu L."/>
            <person name="Ma J."/>
        </authorList>
    </citation>
    <scope>NUCLEOTIDE SEQUENCE [LARGE SCALE GENOMIC DNA]</scope>
    <source>
        <strain evidence="12">KCTC 42143</strain>
    </source>
</reference>
<dbReference type="PANTHER" id="PTHR42713">
    <property type="entry name" value="HISTIDINE KINASE-RELATED"/>
    <property type="match status" value="1"/>
</dbReference>
<keyword evidence="2" id="KW-0963">Cytoplasm</keyword>
<keyword evidence="5" id="KW-0805">Transcription regulation</keyword>
<evidence type="ECO:0000313" key="11">
    <source>
        <dbReference type="EMBL" id="MFD1800498.1"/>
    </source>
</evidence>
<name>A0ABW4NQN3_9LACT</name>
<evidence type="ECO:0000259" key="9">
    <source>
        <dbReference type="PROSITE" id="PS01124"/>
    </source>
</evidence>